<dbReference type="GeneID" id="111290585"/>
<comment type="subcellular location">
    <subcellularLocation>
        <location evidence="1 9">Nucleus</location>
    </subcellularLocation>
</comment>
<dbReference type="Proteomes" id="UP000515121">
    <property type="component" value="Unplaced"/>
</dbReference>
<evidence type="ECO:0000313" key="13">
    <source>
        <dbReference type="Proteomes" id="UP000515121"/>
    </source>
</evidence>
<dbReference type="Pfam" id="PF00643">
    <property type="entry name" value="zf-B_box"/>
    <property type="match status" value="1"/>
</dbReference>
<evidence type="ECO:0000256" key="5">
    <source>
        <dbReference type="ARBA" id="ARBA00022771"/>
    </source>
</evidence>
<dbReference type="InterPro" id="IPR049808">
    <property type="entry name" value="CONSTANS-like_Bbox1"/>
</dbReference>
<feature type="compositionally biased region" description="Low complexity" evidence="10">
    <location>
        <begin position="342"/>
        <end position="359"/>
    </location>
</feature>
<feature type="domain" description="B box-type" evidence="11">
    <location>
        <begin position="52"/>
        <end position="99"/>
    </location>
</feature>
<evidence type="ECO:0000256" key="8">
    <source>
        <dbReference type="PROSITE-ProRule" id="PRU00024"/>
    </source>
</evidence>
<keyword evidence="4" id="KW-0677">Repeat</keyword>
<gene>
    <name evidence="14" type="primary">LOC111290585</name>
</gene>
<dbReference type="PROSITE" id="PS50119">
    <property type="entry name" value="ZF_BBOX"/>
    <property type="match status" value="2"/>
</dbReference>
<evidence type="ECO:0000256" key="4">
    <source>
        <dbReference type="ARBA" id="ARBA00022737"/>
    </source>
</evidence>
<dbReference type="RefSeq" id="XP_022737681.1">
    <property type="nucleotide sequence ID" value="XM_022881946.1"/>
</dbReference>
<keyword evidence="6" id="KW-0862">Zinc</keyword>
<keyword evidence="13" id="KW-1185">Reference proteome</keyword>
<dbReference type="PANTHER" id="PTHR31717">
    <property type="entry name" value="ZINC FINGER PROTEIN CONSTANS-LIKE 10"/>
    <property type="match status" value="1"/>
</dbReference>
<dbReference type="PROSITE" id="PS51017">
    <property type="entry name" value="CCT"/>
    <property type="match status" value="1"/>
</dbReference>
<dbReference type="InterPro" id="IPR010402">
    <property type="entry name" value="CCT_domain"/>
</dbReference>
<evidence type="ECO:0000256" key="10">
    <source>
        <dbReference type="SAM" id="MobiDB-lite"/>
    </source>
</evidence>
<dbReference type="GO" id="GO:0006355">
    <property type="term" value="P:regulation of DNA-templated transcription"/>
    <property type="evidence" value="ECO:0007669"/>
    <property type="project" value="UniProtKB-ARBA"/>
</dbReference>
<dbReference type="GO" id="GO:0008270">
    <property type="term" value="F:zinc ion binding"/>
    <property type="evidence" value="ECO:0007669"/>
    <property type="project" value="UniProtKB-KW"/>
</dbReference>
<organism evidence="13 14">
    <name type="scientific">Durio zibethinus</name>
    <name type="common">Durian</name>
    <dbReference type="NCBI Taxonomy" id="66656"/>
    <lineage>
        <taxon>Eukaryota</taxon>
        <taxon>Viridiplantae</taxon>
        <taxon>Streptophyta</taxon>
        <taxon>Embryophyta</taxon>
        <taxon>Tracheophyta</taxon>
        <taxon>Spermatophyta</taxon>
        <taxon>Magnoliopsida</taxon>
        <taxon>eudicotyledons</taxon>
        <taxon>Gunneridae</taxon>
        <taxon>Pentapetalae</taxon>
        <taxon>rosids</taxon>
        <taxon>malvids</taxon>
        <taxon>Malvales</taxon>
        <taxon>Malvaceae</taxon>
        <taxon>Helicteroideae</taxon>
        <taxon>Durio</taxon>
    </lineage>
</organism>
<sequence>MVSPKPEGKGTVPCGFCNEQIAVLYCRADSAKLCLFCDQHVHSANLLSRKHLRSQICDNCGTEPVSVRCATDSLVLCQECDWDAHGGCSVSATHDRTPVEGFSGCPSALELASAWGYDLEEKKLSDQSWNRDYQDLMMPAVESWAYKTSVQEMMVPYDSFSYGEMLKKQNLGSGKCKQVIYKQLVDLMKRDFMGGVVADGGGGVGENLVSNVESNGSFLARQDVIQPQLQQETQTPFTSLLMMQTQESERVVDGVNVLWNGNLNVQTPQNFLQIWDFKLGRLRGEEECNKSQSEEVGYGGSDAGFKIKNFSELMKDTSLTNVKLLGDICHIDYPPTSQDDMASVNNNNPSNPGANQGPATSESNNIPIARPSSGAAFGKTKCSSSSNDVHFMQQPFLVKGAQARPAAPNKADLELLAQNRGNAMQRYKEKKKTRRYDKHIRYESRKARADTRKRVKGRFVKAADASAG</sequence>
<feature type="domain" description="CCT" evidence="12">
    <location>
        <begin position="420"/>
        <end position="462"/>
    </location>
</feature>
<dbReference type="KEGG" id="dzi:111290585"/>
<evidence type="ECO:0000256" key="1">
    <source>
        <dbReference type="ARBA" id="ARBA00004123"/>
    </source>
</evidence>
<evidence type="ECO:0000259" key="12">
    <source>
        <dbReference type="PROSITE" id="PS51017"/>
    </source>
</evidence>
<protein>
    <submittedName>
        <fullName evidence="14">Zinc finger protein CONSTANS-LIKE 14-like isoform X1</fullName>
    </submittedName>
</protein>
<keyword evidence="7 9" id="KW-0539">Nucleus</keyword>
<feature type="domain" description="B box-type" evidence="11">
    <location>
        <begin position="9"/>
        <end position="56"/>
    </location>
</feature>
<reference evidence="14" key="1">
    <citation type="submission" date="2025-08" db="UniProtKB">
        <authorList>
            <consortium name="RefSeq"/>
        </authorList>
    </citation>
    <scope>IDENTIFICATION</scope>
    <source>
        <tissue evidence="14">Fruit stalk</tissue>
    </source>
</reference>
<dbReference type="AlphaFoldDB" id="A0A6P5YCB2"/>
<evidence type="ECO:0000256" key="7">
    <source>
        <dbReference type="ARBA" id="ARBA00023242"/>
    </source>
</evidence>
<keyword evidence="5 8" id="KW-0863">Zinc-finger</keyword>
<evidence type="ECO:0000313" key="14">
    <source>
        <dbReference type="RefSeq" id="XP_022737681.1"/>
    </source>
</evidence>
<accession>A0A6P5YCB2</accession>
<proteinExistence type="inferred from homology"/>
<comment type="similarity">
    <text evidence="2">Belongs to the CONSTANS family.</text>
</comment>
<dbReference type="OrthoDB" id="153872at2759"/>
<dbReference type="GO" id="GO:0005634">
    <property type="term" value="C:nucleus"/>
    <property type="evidence" value="ECO:0007669"/>
    <property type="project" value="UniProtKB-SubCell"/>
</dbReference>
<evidence type="ECO:0000256" key="6">
    <source>
        <dbReference type="ARBA" id="ARBA00022833"/>
    </source>
</evidence>
<evidence type="ECO:0000256" key="9">
    <source>
        <dbReference type="PROSITE-ProRule" id="PRU00357"/>
    </source>
</evidence>
<dbReference type="Pfam" id="PF06203">
    <property type="entry name" value="CCT"/>
    <property type="match status" value="1"/>
</dbReference>
<evidence type="ECO:0000256" key="3">
    <source>
        <dbReference type="ARBA" id="ARBA00022723"/>
    </source>
</evidence>
<dbReference type="InterPro" id="IPR000315">
    <property type="entry name" value="Znf_B-box"/>
</dbReference>
<evidence type="ECO:0000259" key="11">
    <source>
        <dbReference type="PROSITE" id="PS50119"/>
    </source>
</evidence>
<dbReference type="SMART" id="SM00336">
    <property type="entry name" value="BBOX"/>
    <property type="match status" value="2"/>
</dbReference>
<evidence type="ECO:0000256" key="2">
    <source>
        <dbReference type="ARBA" id="ARBA00010024"/>
    </source>
</evidence>
<keyword evidence="3" id="KW-0479">Metal-binding</keyword>
<name>A0A6P5YCB2_DURZI</name>
<dbReference type="CDD" id="cd19821">
    <property type="entry name" value="Bbox1_BBX-like"/>
    <property type="match status" value="2"/>
</dbReference>
<dbReference type="PANTHER" id="PTHR31717:SF45">
    <property type="entry name" value="ZINC FINGER PROTEIN CONSTANS-LIKE 14-RELATED"/>
    <property type="match status" value="1"/>
</dbReference>
<feature type="region of interest" description="Disordered" evidence="10">
    <location>
        <begin position="339"/>
        <end position="384"/>
    </location>
</feature>